<protein>
    <submittedName>
        <fullName evidence="1">Nucleotidyltransferase domain-containing protein</fullName>
        <ecNumber evidence="1">2.7.7.-</ecNumber>
    </submittedName>
</protein>
<dbReference type="EMBL" id="CP134081">
    <property type="protein sequence ID" value="WNC09736.1"/>
    <property type="molecule type" value="Genomic_DNA"/>
</dbReference>
<dbReference type="EC" id="2.7.7.-" evidence="1"/>
<keyword evidence="1" id="KW-0808">Transferase</keyword>
<dbReference type="RefSeq" id="WP_310791966.1">
    <property type="nucleotide sequence ID" value="NZ_CP134081.1"/>
</dbReference>
<name>A0AAJ6LZQ4_9PSED</name>
<proteinExistence type="predicted"/>
<dbReference type="InterPro" id="IPR043519">
    <property type="entry name" value="NT_sf"/>
</dbReference>
<gene>
    <name evidence="1" type="ORF">RI108_21220</name>
</gene>
<sequence>MAFSIVQCGSTARGDANVNSDVDMICIWSEEPPDFTRLIHQYGEVTFYSVETIRRMRSKGSLFLAHLDVDGVFIGGDEKLLEELRGFRPSARQVRSLYRSTESFIATLEWFPDCALGELWLCDVLYVALRNCVYCKNAAEGIYRFGYLDALKACGLTHGQINIMLLLREGKYLYRNSTGDSDQVNFEFGSDLAQKACYAVLSETIDIARGGITDWARLSRGDYWSERLVERAIISGEHRDDEFMLKIKNHSYHKRSLKSDISRIVGLHTSGC</sequence>
<evidence type="ECO:0000313" key="1">
    <source>
        <dbReference type="EMBL" id="WNC09736.1"/>
    </source>
</evidence>
<keyword evidence="1" id="KW-0548">Nucleotidyltransferase</keyword>
<reference evidence="1" key="1">
    <citation type="submission" date="2023-09" db="EMBL/GenBank/DDBJ databases">
        <title>First report of Pseudomonas coleopterorum DJ13 causing leaf spot on Rhododendron pulchrum Sweet in China.</title>
        <authorList>
            <person name="Zhang Y."/>
        </authorList>
    </citation>
    <scope>NUCLEOTIDE SEQUENCE</scope>
    <source>
        <strain evidence="1">DJ13</strain>
    </source>
</reference>
<evidence type="ECO:0000313" key="2">
    <source>
        <dbReference type="Proteomes" id="UP001258207"/>
    </source>
</evidence>
<dbReference type="Proteomes" id="UP001258207">
    <property type="component" value="Chromosome"/>
</dbReference>
<dbReference type="AlphaFoldDB" id="A0AAJ6LZQ4"/>
<accession>A0AAJ6LZQ4</accession>
<organism evidence="1 2">
    <name type="scientific">Pseudomonas coleopterorum</name>
    <dbReference type="NCBI Taxonomy" id="1605838"/>
    <lineage>
        <taxon>Bacteria</taxon>
        <taxon>Pseudomonadati</taxon>
        <taxon>Pseudomonadota</taxon>
        <taxon>Gammaproteobacteria</taxon>
        <taxon>Pseudomonadales</taxon>
        <taxon>Pseudomonadaceae</taxon>
        <taxon>Pseudomonas</taxon>
    </lineage>
</organism>
<dbReference type="SUPFAM" id="SSF81301">
    <property type="entry name" value="Nucleotidyltransferase"/>
    <property type="match status" value="1"/>
</dbReference>
<dbReference type="Gene3D" id="3.30.460.10">
    <property type="entry name" value="Beta Polymerase, domain 2"/>
    <property type="match status" value="1"/>
</dbReference>
<dbReference type="CDD" id="cd05403">
    <property type="entry name" value="NT_KNTase_like"/>
    <property type="match status" value="1"/>
</dbReference>
<dbReference type="GO" id="GO:0016779">
    <property type="term" value="F:nucleotidyltransferase activity"/>
    <property type="evidence" value="ECO:0007669"/>
    <property type="project" value="UniProtKB-KW"/>
</dbReference>